<name>A0ACC0FY64_9ERIC</name>
<dbReference type="Proteomes" id="UP001060215">
    <property type="component" value="Chromosome 13"/>
</dbReference>
<dbReference type="EMBL" id="CM045770">
    <property type="protein sequence ID" value="KAI7992911.1"/>
    <property type="molecule type" value="Genomic_DNA"/>
</dbReference>
<comment type="caution">
    <text evidence="1">The sequence shown here is derived from an EMBL/GenBank/DDBJ whole genome shotgun (WGS) entry which is preliminary data.</text>
</comment>
<evidence type="ECO:0000313" key="2">
    <source>
        <dbReference type="Proteomes" id="UP001060215"/>
    </source>
</evidence>
<sequence>MSHAVVASPYFPTSQSLSIVSSKKAIYLVVSIKVIRNKITSQREGYGFVEFNSHAKHRCSDYLLQETFRTQYPSVRGAKVVVTQIGRQRDMVLLNFLMKWKETAMYEMNGVYCSTRQIVSVTTEEDHRFQQQYHGLQVIFNLIVIEPNLTCKLLIHLHVKINCPYEVVITYCCNLLYNVVLLKP</sequence>
<organism evidence="1 2">
    <name type="scientific">Camellia lanceoleosa</name>
    <dbReference type="NCBI Taxonomy" id="1840588"/>
    <lineage>
        <taxon>Eukaryota</taxon>
        <taxon>Viridiplantae</taxon>
        <taxon>Streptophyta</taxon>
        <taxon>Embryophyta</taxon>
        <taxon>Tracheophyta</taxon>
        <taxon>Spermatophyta</taxon>
        <taxon>Magnoliopsida</taxon>
        <taxon>eudicotyledons</taxon>
        <taxon>Gunneridae</taxon>
        <taxon>Pentapetalae</taxon>
        <taxon>asterids</taxon>
        <taxon>Ericales</taxon>
        <taxon>Theaceae</taxon>
        <taxon>Camellia</taxon>
    </lineage>
</organism>
<proteinExistence type="predicted"/>
<accession>A0ACC0FY64</accession>
<protein>
    <submittedName>
        <fullName evidence="1">Polyadenylate-binding protein RBP47B</fullName>
    </submittedName>
</protein>
<gene>
    <name evidence="1" type="ORF">LOK49_LG12G02859</name>
</gene>
<reference evidence="1 2" key="1">
    <citation type="journal article" date="2022" name="Plant J.">
        <title>Chromosome-level genome of Camellia lanceoleosa provides a valuable resource for understanding genome evolution and self-incompatibility.</title>
        <authorList>
            <person name="Gong W."/>
            <person name="Xiao S."/>
            <person name="Wang L."/>
            <person name="Liao Z."/>
            <person name="Chang Y."/>
            <person name="Mo W."/>
            <person name="Hu G."/>
            <person name="Li W."/>
            <person name="Zhao G."/>
            <person name="Zhu H."/>
            <person name="Hu X."/>
            <person name="Ji K."/>
            <person name="Xiang X."/>
            <person name="Song Q."/>
            <person name="Yuan D."/>
            <person name="Jin S."/>
            <person name="Zhang L."/>
        </authorList>
    </citation>
    <scope>NUCLEOTIDE SEQUENCE [LARGE SCALE GENOMIC DNA]</scope>
    <source>
        <strain evidence="1">SQ_2022a</strain>
    </source>
</reference>
<evidence type="ECO:0000313" key="1">
    <source>
        <dbReference type="EMBL" id="KAI7992911.1"/>
    </source>
</evidence>
<keyword evidence="2" id="KW-1185">Reference proteome</keyword>